<dbReference type="InterPro" id="IPR036188">
    <property type="entry name" value="FAD/NAD-bd_sf"/>
</dbReference>
<dbReference type="RefSeq" id="WP_073141863.1">
    <property type="nucleotide sequence ID" value="NZ_FQWQ01000005.1"/>
</dbReference>
<evidence type="ECO:0000256" key="1">
    <source>
        <dbReference type="ARBA" id="ARBA00022485"/>
    </source>
</evidence>
<evidence type="ECO:0000256" key="5">
    <source>
        <dbReference type="ARBA" id="ARBA00023014"/>
    </source>
</evidence>
<evidence type="ECO:0000256" key="2">
    <source>
        <dbReference type="ARBA" id="ARBA00022723"/>
    </source>
</evidence>
<dbReference type="GO" id="GO:0051539">
    <property type="term" value="F:4 iron, 4 sulfur cluster binding"/>
    <property type="evidence" value="ECO:0007669"/>
    <property type="project" value="UniProtKB-KW"/>
</dbReference>
<dbReference type="SUPFAM" id="SSF51905">
    <property type="entry name" value="FAD/NAD(P)-binding domain"/>
    <property type="match status" value="1"/>
</dbReference>
<keyword evidence="5" id="KW-0411">Iron-sulfur</keyword>
<proteinExistence type="predicted"/>
<evidence type="ECO:0000256" key="3">
    <source>
        <dbReference type="ARBA" id="ARBA00023002"/>
    </source>
</evidence>
<name>A0A1M5WRU5_9BACT</name>
<evidence type="ECO:0000313" key="7">
    <source>
        <dbReference type="EMBL" id="SHH89743.1"/>
    </source>
</evidence>
<dbReference type="PANTHER" id="PTHR43498">
    <property type="entry name" value="FERREDOXIN:COB-COM HETERODISULFIDE REDUCTASE SUBUNIT A"/>
    <property type="match status" value="1"/>
</dbReference>
<protein>
    <submittedName>
        <fullName evidence="7">FAD dependent oxidoreductase</fullName>
    </submittedName>
</protein>
<dbReference type="InterPro" id="IPR033803">
    <property type="entry name" value="CBD-like_Golvesin-Xly"/>
</dbReference>
<dbReference type="Pfam" id="PF25275">
    <property type="entry name" value="Golvesin_C"/>
    <property type="match status" value="1"/>
</dbReference>
<dbReference type="InterPro" id="IPR039650">
    <property type="entry name" value="HdrA-like"/>
</dbReference>
<dbReference type="EMBL" id="FQWQ01000005">
    <property type="protein sequence ID" value="SHH89743.1"/>
    <property type="molecule type" value="Genomic_DNA"/>
</dbReference>
<dbReference type="Proteomes" id="UP000184212">
    <property type="component" value="Unassembled WGS sequence"/>
</dbReference>
<sequence length="672" mass="73650">MAIKRLLYVIVGVWLMHTPGLAQTKIQVDICVYGGTSAGVIAAYTAQKLGKKALLIEPGKHLGGMSSGGLGYTDIGNKYAITGLARDFYRRVGRHYGKFEQWTFEPHVAEDIFKEYVKQGSITVLYESQLKEVKKEGNRITAIVLENAGNPSLPNTIVEAKMFMDCGYEGDLMAKAGVDYVVGREDNKDFQETINGIQVQHGHQFPDHVDPYKIPGKPESGLLWGISNASLLPAGTGDKSVQAYNYRICLSTDPANQVKITRPAGYDSTQYELLVRLFQATPEKRTLNDYFIVSRMPHQKTDINNRGGFSTDMIGMNHGYPEGSYAERQRIIKDHERYTKGLLYFYGHDPRVPKALQTEMLKYGYPKDEYTDNGNWSPQLYVREARRMVGSYVMHQANCVGAEVVKDGVGMAAYGMDSHNCQRLIIDGQVKNEGNVEVGVFGPYPIAYGSIVPKAAQCGNLFVPVCLSATHIAYGSIRMEPVFMVLGQSSAVAAAMAIDARTDIQNIDIAKLQQQLKSNPLADGKIMDILVDNDDTQHVTHTGTWITETKGGYGPSFLQANVTAATAESTVRFTPDIPKNGSYTAYLYIPKVKTLSSESKVTVFDGKNKKEVVIKASDVVVEGQTSGEWVSLGTYTLPKGTTASVELSTRQADGTVVADAVIFVPSQAGASK</sequence>
<reference evidence="7 8" key="1">
    <citation type="submission" date="2016-11" db="EMBL/GenBank/DDBJ databases">
        <authorList>
            <person name="Jaros S."/>
            <person name="Januszkiewicz K."/>
            <person name="Wedrychowicz H."/>
        </authorList>
    </citation>
    <scope>NUCLEOTIDE SEQUENCE [LARGE SCALE GENOMIC DNA]</scope>
    <source>
        <strain evidence="7 8">DSM 24574</strain>
    </source>
</reference>
<accession>A0A1M5WRU5</accession>
<keyword evidence="4" id="KW-0408">Iron</keyword>
<evidence type="ECO:0000259" key="6">
    <source>
        <dbReference type="Pfam" id="PF25275"/>
    </source>
</evidence>
<keyword evidence="3" id="KW-0560">Oxidoreductase</keyword>
<dbReference type="PANTHER" id="PTHR43498:SF1">
    <property type="entry name" value="COB--COM HETERODISULFIDE REDUCTASE IRON-SULFUR SUBUNIT A"/>
    <property type="match status" value="1"/>
</dbReference>
<feature type="domain" description="Golvesin/Xly CBD-like" evidence="6">
    <location>
        <begin position="529"/>
        <end position="664"/>
    </location>
</feature>
<dbReference type="Pfam" id="PF12831">
    <property type="entry name" value="FAD_oxidored"/>
    <property type="match status" value="1"/>
</dbReference>
<dbReference type="GO" id="GO:0016491">
    <property type="term" value="F:oxidoreductase activity"/>
    <property type="evidence" value="ECO:0007669"/>
    <property type="project" value="UniProtKB-KW"/>
</dbReference>
<keyword evidence="2" id="KW-0479">Metal-binding</keyword>
<keyword evidence="8" id="KW-1185">Reference proteome</keyword>
<evidence type="ECO:0000256" key="4">
    <source>
        <dbReference type="ARBA" id="ARBA00023004"/>
    </source>
</evidence>
<dbReference type="STRING" id="947013.SAMN04488109_5913"/>
<organism evidence="7 8">
    <name type="scientific">Chryseolinea serpens</name>
    <dbReference type="NCBI Taxonomy" id="947013"/>
    <lineage>
        <taxon>Bacteria</taxon>
        <taxon>Pseudomonadati</taxon>
        <taxon>Bacteroidota</taxon>
        <taxon>Cytophagia</taxon>
        <taxon>Cytophagales</taxon>
        <taxon>Fulvivirgaceae</taxon>
        <taxon>Chryseolinea</taxon>
    </lineage>
</organism>
<dbReference type="GO" id="GO:0046872">
    <property type="term" value="F:metal ion binding"/>
    <property type="evidence" value="ECO:0007669"/>
    <property type="project" value="UniProtKB-KW"/>
</dbReference>
<dbReference type="AlphaFoldDB" id="A0A1M5WRU5"/>
<dbReference type="Gene3D" id="3.50.50.60">
    <property type="entry name" value="FAD/NAD(P)-binding domain"/>
    <property type="match status" value="1"/>
</dbReference>
<evidence type="ECO:0000313" key="8">
    <source>
        <dbReference type="Proteomes" id="UP000184212"/>
    </source>
</evidence>
<keyword evidence="1" id="KW-0004">4Fe-4S</keyword>
<gene>
    <name evidence="7" type="ORF">SAMN04488109_5913</name>
</gene>